<dbReference type="Proteomes" id="UP000602284">
    <property type="component" value="Unassembled WGS sequence"/>
</dbReference>
<evidence type="ECO:0000313" key="2">
    <source>
        <dbReference type="Proteomes" id="UP000602284"/>
    </source>
</evidence>
<dbReference type="EMBL" id="JAEQNB010000002">
    <property type="protein sequence ID" value="MBL0386406.1"/>
    <property type="molecule type" value="Genomic_DNA"/>
</dbReference>
<dbReference type="RefSeq" id="WP_201632874.1">
    <property type="nucleotide sequence ID" value="NZ_JAEQNB010000002.1"/>
</dbReference>
<comment type="caution">
    <text evidence="1">The sequence shown here is derived from an EMBL/GenBank/DDBJ whole genome shotgun (WGS) entry which is preliminary data.</text>
</comment>
<accession>A0ABS1J7Y6</accession>
<protein>
    <submittedName>
        <fullName evidence="1">Uncharacterized protein</fullName>
    </submittedName>
</protein>
<sequence length="74" mass="8835">MLHDMTVTELDDLYYTRHADGANLQELKSIRYMQETKIRELPLDERKRMTKEIRDRYVSKMLAPSARTMLQTGM</sequence>
<organism evidence="1 2">
    <name type="scientific">Tumebacillus amylolyticus</name>
    <dbReference type="NCBI Taxonomy" id="2801339"/>
    <lineage>
        <taxon>Bacteria</taxon>
        <taxon>Bacillati</taxon>
        <taxon>Bacillota</taxon>
        <taxon>Bacilli</taxon>
        <taxon>Bacillales</taxon>
        <taxon>Alicyclobacillaceae</taxon>
        <taxon>Tumebacillus</taxon>
    </lineage>
</organism>
<evidence type="ECO:0000313" key="1">
    <source>
        <dbReference type="EMBL" id="MBL0386406.1"/>
    </source>
</evidence>
<keyword evidence="2" id="KW-1185">Reference proteome</keyword>
<reference evidence="1 2" key="1">
    <citation type="submission" date="2021-01" db="EMBL/GenBank/DDBJ databases">
        <title>Tumebacillus sp. strain ITR2 16S ribosomal RNA gene Genome sequencing and assembly.</title>
        <authorList>
            <person name="Kang M."/>
        </authorList>
    </citation>
    <scope>NUCLEOTIDE SEQUENCE [LARGE SCALE GENOMIC DNA]</scope>
    <source>
        <strain evidence="1 2">ITR2</strain>
    </source>
</reference>
<name>A0ABS1J7Y6_9BACL</name>
<proteinExistence type="predicted"/>
<gene>
    <name evidence="1" type="ORF">JJB07_07080</name>
</gene>